<dbReference type="PANTHER" id="PTHR33336">
    <property type="entry name" value="QUINOL MONOOXYGENASE YGIN-RELATED"/>
    <property type="match status" value="1"/>
</dbReference>
<name>A0A0M2RST8_STUST</name>
<gene>
    <name evidence="4" type="ORF">GQA94_22660</name>
    <name evidence="3" type="ORF">N5C32_23770</name>
    <name evidence="2" type="ORF">PS273GM_12685</name>
</gene>
<dbReference type="PATRIC" id="fig|316.104.peg.1201"/>
<dbReference type="Proteomes" id="UP001158500">
    <property type="component" value="Unassembled WGS sequence"/>
</dbReference>
<evidence type="ECO:0000313" key="7">
    <source>
        <dbReference type="Proteomes" id="UP001158500"/>
    </source>
</evidence>
<dbReference type="PROSITE" id="PS51725">
    <property type="entry name" value="ABM"/>
    <property type="match status" value="1"/>
</dbReference>
<dbReference type="InterPro" id="IPR007138">
    <property type="entry name" value="ABM_dom"/>
</dbReference>
<accession>A0A0M2RST8</accession>
<dbReference type="OrthoDB" id="9812192at2"/>
<geneLocation type="plasmid" evidence="6">
    <name>p1_pm101005</name>
</geneLocation>
<dbReference type="EMBL" id="JAOCAE010000050">
    <property type="protein sequence ID" value="MDH1239038.1"/>
    <property type="molecule type" value="Genomic_DNA"/>
</dbReference>
<organism evidence="3 7">
    <name type="scientific">Stutzerimonas stutzeri</name>
    <name type="common">Pseudomonas stutzeri</name>
    <dbReference type="NCBI Taxonomy" id="316"/>
    <lineage>
        <taxon>Bacteria</taxon>
        <taxon>Pseudomonadati</taxon>
        <taxon>Pseudomonadota</taxon>
        <taxon>Gammaproteobacteria</taxon>
        <taxon>Pseudomonadales</taxon>
        <taxon>Pseudomonadaceae</taxon>
        <taxon>Stutzerimonas</taxon>
    </lineage>
</organism>
<keyword evidence="3" id="KW-0560">Oxidoreductase</keyword>
<reference evidence="2 5" key="1">
    <citation type="submission" date="2016-05" db="EMBL/GenBank/DDBJ databases">
        <title>Genome sequence of Pseudomonas stutzeri 273 and identification of the exopolysaccharide biosynthesis locus.</title>
        <authorList>
            <person name="Wu S."/>
            <person name="Sun C."/>
        </authorList>
    </citation>
    <scope>NUCLEOTIDE SEQUENCE [LARGE SCALE GENOMIC DNA]</scope>
    <source>
        <strain evidence="2 5">273</strain>
    </source>
</reference>
<proteinExistence type="predicted"/>
<dbReference type="AlphaFoldDB" id="A0A0M2RST8"/>
<dbReference type="RefSeq" id="WP_033999984.1">
    <property type="nucleotide sequence ID" value="NZ_CP015641.1"/>
</dbReference>
<dbReference type="Proteomes" id="UP000077787">
    <property type="component" value="Chromosome"/>
</dbReference>
<dbReference type="PANTHER" id="PTHR33336:SF15">
    <property type="entry name" value="ABM DOMAIN-CONTAINING PROTEIN"/>
    <property type="match status" value="1"/>
</dbReference>
<evidence type="ECO:0000313" key="6">
    <source>
        <dbReference type="Proteomes" id="UP000438983"/>
    </source>
</evidence>
<dbReference type="Pfam" id="PF03992">
    <property type="entry name" value="ABM"/>
    <property type="match status" value="1"/>
</dbReference>
<dbReference type="GO" id="GO:0004497">
    <property type="term" value="F:monooxygenase activity"/>
    <property type="evidence" value="ECO:0007669"/>
    <property type="project" value="UniProtKB-KW"/>
</dbReference>
<feature type="domain" description="ABM" evidence="1">
    <location>
        <begin position="5"/>
        <end position="93"/>
    </location>
</feature>
<evidence type="ECO:0000259" key="1">
    <source>
        <dbReference type="PROSITE" id="PS51725"/>
    </source>
</evidence>
<evidence type="ECO:0000313" key="3">
    <source>
        <dbReference type="EMBL" id="MDH1239038.1"/>
    </source>
</evidence>
<reference evidence="3" key="3">
    <citation type="submission" date="2022-09" db="EMBL/GenBank/DDBJ databases">
        <title>Intensive care unit water sources are persistently colonized with multi-drug resistant bacteria and are the site of extensive horizontal gene transfer of antibiotic resistance genes.</title>
        <authorList>
            <person name="Diorio-Toth L."/>
        </authorList>
    </citation>
    <scope>NUCLEOTIDE SEQUENCE</scope>
    <source>
        <strain evidence="3">GD03947</strain>
    </source>
</reference>
<geneLocation type="plasmid" evidence="4">
    <name>p1_PM101005</name>
</geneLocation>
<dbReference type="InterPro" id="IPR011008">
    <property type="entry name" value="Dimeric_a/b-barrel"/>
</dbReference>
<dbReference type="Proteomes" id="UP000438983">
    <property type="component" value="Plasmid p1_PM101005"/>
</dbReference>
<dbReference type="InterPro" id="IPR050744">
    <property type="entry name" value="AI-2_Isomerase_LsrG"/>
</dbReference>
<evidence type="ECO:0000313" key="5">
    <source>
        <dbReference type="Proteomes" id="UP000077787"/>
    </source>
</evidence>
<dbReference type="SUPFAM" id="SSF54909">
    <property type="entry name" value="Dimeric alpha+beta barrel"/>
    <property type="match status" value="1"/>
</dbReference>
<evidence type="ECO:0000313" key="4">
    <source>
        <dbReference type="EMBL" id="QGZ32929.1"/>
    </source>
</evidence>
<sequence length="97" mass="10945">MTTPLTLVATLVAKAGSEDELQQTLQDLQGPSRAEADCIQYDFHKDAEQPRTFHMVEQWRDEAALTAHEATPHFQAALPVIERAAEKFSVMKMYRVS</sequence>
<keyword evidence="4" id="KW-0614">Plasmid</keyword>
<dbReference type="EMBL" id="CP015641">
    <property type="protein sequence ID" value="ANF25940.1"/>
    <property type="molecule type" value="Genomic_DNA"/>
</dbReference>
<keyword evidence="3" id="KW-0503">Monooxygenase</keyword>
<dbReference type="EMBL" id="CP046903">
    <property type="protein sequence ID" value="QGZ32929.1"/>
    <property type="molecule type" value="Genomic_DNA"/>
</dbReference>
<protein>
    <submittedName>
        <fullName evidence="3">Antibiotic biosynthesis monooxygenase</fullName>
    </submittedName>
</protein>
<evidence type="ECO:0000313" key="2">
    <source>
        <dbReference type="EMBL" id="ANF25940.1"/>
    </source>
</evidence>
<dbReference type="Gene3D" id="3.30.70.100">
    <property type="match status" value="1"/>
</dbReference>
<reference evidence="4 6" key="2">
    <citation type="submission" date="2019-12" db="EMBL/GenBank/DDBJ databases">
        <title>Complete genome sequence of Pseudomonas stutzeri.</title>
        <authorList>
            <person name="Lim S.R."/>
            <person name="Kim J.H."/>
        </authorList>
    </citation>
    <scope>NUCLEOTIDE SEQUENCE [LARGE SCALE GENOMIC DNA]</scope>
    <source>
        <strain evidence="4 6">PM101005</strain>
        <plasmid evidence="4">p1_PM101005</plasmid>
        <plasmid evidence="6">p1_pm101005</plasmid>
    </source>
</reference>